<dbReference type="InterPro" id="IPR011711">
    <property type="entry name" value="GntR_C"/>
</dbReference>
<protein>
    <submittedName>
        <fullName evidence="5">DNA-binding GntR family transcriptional regulator</fullName>
    </submittedName>
</protein>
<dbReference type="GO" id="GO:0003700">
    <property type="term" value="F:DNA-binding transcription factor activity"/>
    <property type="evidence" value="ECO:0007669"/>
    <property type="project" value="InterPro"/>
</dbReference>
<accession>A0A7Z0AAA0</accession>
<dbReference type="Gene3D" id="1.20.120.530">
    <property type="entry name" value="GntR ligand-binding domain-like"/>
    <property type="match status" value="1"/>
</dbReference>
<keyword evidence="1" id="KW-0805">Transcription regulation</keyword>
<evidence type="ECO:0000256" key="1">
    <source>
        <dbReference type="ARBA" id="ARBA00023015"/>
    </source>
</evidence>
<dbReference type="Proteomes" id="UP000539111">
    <property type="component" value="Unassembled WGS sequence"/>
</dbReference>
<dbReference type="InterPro" id="IPR036390">
    <property type="entry name" value="WH_DNA-bd_sf"/>
</dbReference>
<name>A0A7Z0AAA0_9MICO</name>
<dbReference type="SUPFAM" id="SSF48008">
    <property type="entry name" value="GntR ligand-binding domain-like"/>
    <property type="match status" value="1"/>
</dbReference>
<dbReference type="InterPro" id="IPR036388">
    <property type="entry name" value="WH-like_DNA-bd_sf"/>
</dbReference>
<dbReference type="Pfam" id="PF07729">
    <property type="entry name" value="FCD"/>
    <property type="match status" value="1"/>
</dbReference>
<dbReference type="CDD" id="cd07377">
    <property type="entry name" value="WHTH_GntR"/>
    <property type="match status" value="1"/>
</dbReference>
<keyword evidence="6" id="KW-1185">Reference proteome</keyword>
<keyword evidence="2 5" id="KW-0238">DNA-binding</keyword>
<dbReference type="Pfam" id="PF00392">
    <property type="entry name" value="GntR"/>
    <property type="match status" value="1"/>
</dbReference>
<evidence type="ECO:0000313" key="5">
    <source>
        <dbReference type="EMBL" id="NYI67187.1"/>
    </source>
</evidence>
<keyword evidence="3" id="KW-0804">Transcription</keyword>
<dbReference type="InterPro" id="IPR000524">
    <property type="entry name" value="Tscrpt_reg_HTH_GntR"/>
</dbReference>
<evidence type="ECO:0000256" key="3">
    <source>
        <dbReference type="ARBA" id="ARBA00023163"/>
    </source>
</evidence>
<gene>
    <name evidence="5" type="ORF">BJY26_001493</name>
</gene>
<evidence type="ECO:0000259" key="4">
    <source>
        <dbReference type="PROSITE" id="PS50949"/>
    </source>
</evidence>
<dbReference type="InterPro" id="IPR008920">
    <property type="entry name" value="TF_FadR/GntR_C"/>
</dbReference>
<dbReference type="GO" id="GO:0003677">
    <property type="term" value="F:DNA binding"/>
    <property type="evidence" value="ECO:0007669"/>
    <property type="project" value="UniProtKB-KW"/>
</dbReference>
<dbReference type="EMBL" id="JACBZP010000001">
    <property type="protein sequence ID" value="NYI67187.1"/>
    <property type="molecule type" value="Genomic_DNA"/>
</dbReference>
<evidence type="ECO:0000313" key="6">
    <source>
        <dbReference type="Proteomes" id="UP000539111"/>
    </source>
</evidence>
<dbReference type="Gene3D" id="1.10.10.10">
    <property type="entry name" value="Winged helix-like DNA-binding domain superfamily/Winged helix DNA-binding domain"/>
    <property type="match status" value="1"/>
</dbReference>
<dbReference type="PROSITE" id="PS50949">
    <property type="entry name" value="HTH_GNTR"/>
    <property type="match status" value="1"/>
</dbReference>
<comment type="caution">
    <text evidence="5">The sequence shown here is derived from an EMBL/GenBank/DDBJ whole genome shotgun (WGS) entry which is preliminary data.</text>
</comment>
<dbReference type="PANTHER" id="PTHR43537:SF45">
    <property type="entry name" value="GNTR FAMILY REGULATORY PROTEIN"/>
    <property type="match status" value="1"/>
</dbReference>
<dbReference type="SMART" id="SM00345">
    <property type="entry name" value="HTH_GNTR"/>
    <property type="match status" value="1"/>
</dbReference>
<evidence type="ECO:0000256" key="2">
    <source>
        <dbReference type="ARBA" id="ARBA00023125"/>
    </source>
</evidence>
<dbReference type="PANTHER" id="PTHR43537">
    <property type="entry name" value="TRANSCRIPTIONAL REGULATOR, GNTR FAMILY"/>
    <property type="match status" value="1"/>
</dbReference>
<dbReference type="AlphaFoldDB" id="A0A7Z0AAA0"/>
<sequence length="222" mass="24525">MGISTSAATTHNELSLAESAYRRVRDMLITLEIRPGEPINEGILATELEVGRTPLREALKRLEHDHLVQTYPRRGTFATIVDITELSNISEIRLALEPLAARRAADSASETARTGLRQLADRIAALDMDSMSASDIMRFDIDVHRAVYAATGNGHLEDVLIRYDNLAVRIWFLVLDKMPPVSGHVRGHTELLRAIADGDADLAVDLTTSHVADFQHAIRTVL</sequence>
<dbReference type="SUPFAM" id="SSF46785">
    <property type="entry name" value="Winged helix' DNA-binding domain"/>
    <property type="match status" value="1"/>
</dbReference>
<reference evidence="5 6" key="1">
    <citation type="submission" date="2020-07" db="EMBL/GenBank/DDBJ databases">
        <title>Sequencing the genomes of 1000 actinobacteria strains.</title>
        <authorList>
            <person name="Klenk H.-P."/>
        </authorList>
    </citation>
    <scope>NUCLEOTIDE SEQUENCE [LARGE SCALE GENOMIC DNA]</scope>
    <source>
        <strain evidence="5 6">DSM 26341</strain>
    </source>
</reference>
<organism evidence="5 6">
    <name type="scientific">Spelaeicoccus albus</name>
    <dbReference type="NCBI Taxonomy" id="1280376"/>
    <lineage>
        <taxon>Bacteria</taxon>
        <taxon>Bacillati</taxon>
        <taxon>Actinomycetota</taxon>
        <taxon>Actinomycetes</taxon>
        <taxon>Micrococcales</taxon>
        <taxon>Brevibacteriaceae</taxon>
        <taxon>Spelaeicoccus</taxon>
    </lineage>
</organism>
<dbReference type="SMART" id="SM00895">
    <property type="entry name" value="FCD"/>
    <property type="match status" value="1"/>
</dbReference>
<proteinExistence type="predicted"/>
<dbReference type="RefSeq" id="WP_179426987.1">
    <property type="nucleotide sequence ID" value="NZ_JACBZP010000001.1"/>
</dbReference>
<feature type="domain" description="HTH gntR-type" evidence="4">
    <location>
        <begin position="14"/>
        <end position="81"/>
    </location>
</feature>